<evidence type="ECO:0000313" key="12">
    <source>
        <dbReference type="Proteomes" id="UP000431744"/>
    </source>
</evidence>
<protein>
    <recommendedName>
        <fullName evidence="4 9">N-(5'-phosphoribosyl)anthranilate isomerase</fullName>
        <shortName evidence="9">PRAI</shortName>
        <ecNumber evidence="3 9">5.3.1.24</ecNumber>
    </recommendedName>
</protein>
<gene>
    <name evidence="9" type="primary">trpF</name>
    <name evidence="11" type="ORF">F8O04_09165</name>
</gene>
<dbReference type="OrthoDB" id="3243379at2"/>
<evidence type="ECO:0000256" key="5">
    <source>
        <dbReference type="ARBA" id="ARBA00022605"/>
    </source>
</evidence>
<dbReference type="InterPro" id="IPR011060">
    <property type="entry name" value="RibuloseP-bd_barrel"/>
</dbReference>
<dbReference type="PANTHER" id="PTHR42894">
    <property type="entry name" value="N-(5'-PHOSPHORIBOSYL)ANTHRANILATE ISOMERASE"/>
    <property type="match status" value="1"/>
</dbReference>
<sequence>MYVKICGLDTADNARVAVEAGADAIGVVMSASSSRGLDAARARRIVDAVGDAADTVLVTNDLGAREAAEVASRLGVTVLQLHGPAYSEASYREALHVMPRVWRATSLADAPSLQVGAHGEEALLLDAATPGSGETWDVAALDGSAIDGPWLLAGGLTPANVAAAIEVANPWGVDVSSGVESSRAVKDPGLIREFIGAAKHLQLR</sequence>
<comment type="pathway">
    <text evidence="2 9">Amino-acid biosynthesis; L-tryptophan biosynthesis; L-tryptophan from chorismate: step 3/5.</text>
</comment>
<evidence type="ECO:0000256" key="7">
    <source>
        <dbReference type="ARBA" id="ARBA00023141"/>
    </source>
</evidence>
<keyword evidence="8 9" id="KW-0413">Isomerase</keyword>
<feature type="domain" description="N-(5'phosphoribosyl) anthranilate isomerase (PRAI)" evidence="10">
    <location>
        <begin position="3"/>
        <end position="195"/>
    </location>
</feature>
<dbReference type="HAMAP" id="MF_00135">
    <property type="entry name" value="PRAI"/>
    <property type="match status" value="1"/>
</dbReference>
<evidence type="ECO:0000313" key="11">
    <source>
        <dbReference type="EMBL" id="KAB1650595.1"/>
    </source>
</evidence>
<evidence type="ECO:0000256" key="1">
    <source>
        <dbReference type="ARBA" id="ARBA00001164"/>
    </source>
</evidence>
<dbReference type="InterPro" id="IPR001240">
    <property type="entry name" value="PRAI_dom"/>
</dbReference>
<dbReference type="PANTHER" id="PTHR42894:SF1">
    <property type="entry name" value="N-(5'-PHOSPHORIBOSYL)ANTHRANILATE ISOMERASE"/>
    <property type="match status" value="1"/>
</dbReference>
<comment type="similarity">
    <text evidence="9">Belongs to the TrpF family.</text>
</comment>
<dbReference type="Gene3D" id="3.20.20.70">
    <property type="entry name" value="Aldolase class I"/>
    <property type="match status" value="1"/>
</dbReference>
<dbReference type="AlphaFoldDB" id="A0A6H9WVB9"/>
<evidence type="ECO:0000256" key="3">
    <source>
        <dbReference type="ARBA" id="ARBA00012572"/>
    </source>
</evidence>
<name>A0A6H9WVB9_9MICO</name>
<dbReference type="Pfam" id="PF00697">
    <property type="entry name" value="PRAI"/>
    <property type="match status" value="1"/>
</dbReference>
<evidence type="ECO:0000256" key="6">
    <source>
        <dbReference type="ARBA" id="ARBA00022822"/>
    </source>
</evidence>
<evidence type="ECO:0000259" key="10">
    <source>
        <dbReference type="Pfam" id="PF00697"/>
    </source>
</evidence>
<dbReference type="InterPro" id="IPR013785">
    <property type="entry name" value="Aldolase_TIM"/>
</dbReference>
<evidence type="ECO:0000256" key="2">
    <source>
        <dbReference type="ARBA" id="ARBA00004664"/>
    </source>
</evidence>
<dbReference type="UniPathway" id="UPA00035">
    <property type="reaction ID" value="UER00042"/>
</dbReference>
<dbReference type="InterPro" id="IPR044643">
    <property type="entry name" value="TrpF_fam"/>
</dbReference>
<organism evidence="11 12">
    <name type="scientific">Pseudoclavibacter endophyticus</name>
    <dbReference type="NCBI Taxonomy" id="1778590"/>
    <lineage>
        <taxon>Bacteria</taxon>
        <taxon>Bacillati</taxon>
        <taxon>Actinomycetota</taxon>
        <taxon>Actinomycetes</taxon>
        <taxon>Micrococcales</taxon>
        <taxon>Microbacteriaceae</taxon>
        <taxon>Pseudoclavibacter</taxon>
    </lineage>
</organism>
<accession>A0A6H9WVB9</accession>
<dbReference type="SUPFAM" id="SSF51366">
    <property type="entry name" value="Ribulose-phoshate binding barrel"/>
    <property type="match status" value="1"/>
</dbReference>
<dbReference type="EC" id="5.3.1.24" evidence="3 9"/>
<dbReference type="GO" id="GO:0004640">
    <property type="term" value="F:phosphoribosylanthranilate isomerase activity"/>
    <property type="evidence" value="ECO:0007669"/>
    <property type="project" value="UniProtKB-UniRule"/>
</dbReference>
<proteinExistence type="inferred from homology"/>
<dbReference type="Proteomes" id="UP000431744">
    <property type="component" value="Unassembled WGS sequence"/>
</dbReference>
<keyword evidence="5 9" id="KW-0028">Amino-acid biosynthesis</keyword>
<reference evidence="11 12" key="1">
    <citation type="submission" date="2019-09" db="EMBL/GenBank/DDBJ databases">
        <title>Phylogeny of genus Pseudoclavibacter and closely related genus.</title>
        <authorList>
            <person name="Li Y."/>
        </authorList>
    </citation>
    <scope>NUCLEOTIDE SEQUENCE [LARGE SCALE GENOMIC DNA]</scope>
    <source>
        <strain evidence="11 12">EGI 60007</strain>
    </source>
</reference>
<keyword evidence="6 9" id="KW-0822">Tryptophan biosynthesis</keyword>
<keyword evidence="12" id="KW-1185">Reference proteome</keyword>
<keyword evidence="7 9" id="KW-0057">Aromatic amino acid biosynthesis</keyword>
<evidence type="ECO:0000256" key="8">
    <source>
        <dbReference type="ARBA" id="ARBA00023235"/>
    </source>
</evidence>
<dbReference type="CDD" id="cd00405">
    <property type="entry name" value="PRAI"/>
    <property type="match status" value="1"/>
</dbReference>
<evidence type="ECO:0000256" key="4">
    <source>
        <dbReference type="ARBA" id="ARBA00022272"/>
    </source>
</evidence>
<dbReference type="GO" id="GO:0000162">
    <property type="term" value="P:L-tryptophan biosynthetic process"/>
    <property type="evidence" value="ECO:0007669"/>
    <property type="project" value="UniProtKB-UniRule"/>
</dbReference>
<dbReference type="EMBL" id="WBJY01000001">
    <property type="protein sequence ID" value="KAB1650595.1"/>
    <property type="molecule type" value="Genomic_DNA"/>
</dbReference>
<evidence type="ECO:0000256" key="9">
    <source>
        <dbReference type="HAMAP-Rule" id="MF_00135"/>
    </source>
</evidence>
<comment type="catalytic activity">
    <reaction evidence="1 9">
        <text>N-(5-phospho-beta-D-ribosyl)anthranilate = 1-(2-carboxyphenylamino)-1-deoxy-D-ribulose 5-phosphate</text>
        <dbReference type="Rhea" id="RHEA:21540"/>
        <dbReference type="ChEBI" id="CHEBI:18277"/>
        <dbReference type="ChEBI" id="CHEBI:58613"/>
        <dbReference type="EC" id="5.3.1.24"/>
    </reaction>
</comment>
<comment type="caution">
    <text evidence="11">The sequence shown here is derived from an EMBL/GenBank/DDBJ whole genome shotgun (WGS) entry which is preliminary data.</text>
</comment>